<name>A0ACD3A480_9AGAR</name>
<evidence type="ECO:0000313" key="1">
    <source>
        <dbReference type="EMBL" id="TFK60194.1"/>
    </source>
</evidence>
<keyword evidence="2" id="KW-1185">Reference proteome</keyword>
<accession>A0ACD3A480</accession>
<gene>
    <name evidence="1" type="ORF">BDN72DRAFT_883714</name>
</gene>
<dbReference type="EMBL" id="ML208815">
    <property type="protein sequence ID" value="TFK60194.1"/>
    <property type="molecule type" value="Genomic_DNA"/>
</dbReference>
<reference evidence="1 2" key="1">
    <citation type="journal article" date="2019" name="Nat. Ecol. Evol.">
        <title>Megaphylogeny resolves global patterns of mushroom evolution.</title>
        <authorList>
            <person name="Varga T."/>
            <person name="Krizsan K."/>
            <person name="Foldi C."/>
            <person name="Dima B."/>
            <person name="Sanchez-Garcia M."/>
            <person name="Sanchez-Ramirez S."/>
            <person name="Szollosi G.J."/>
            <person name="Szarkandi J.G."/>
            <person name="Papp V."/>
            <person name="Albert L."/>
            <person name="Andreopoulos W."/>
            <person name="Angelini C."/>
            <person name="Antonin V."/>
            <person name="Barry K.W."/>
            <person name="Bougher N.L."/>
            <person name="Buchanan P."/>
            <person name="Buyck B."/>
            <person name="Bense V."/>
            <person name="Catcheside P."/>
            <person name="Chovatia M."/>
            <person name="Cooper J."/>
            <person name="Damon W."/>
            <person name="Desjardin D."/>
            <person name="Finy P."/>
            <person name="Geml J."/>
            <person name="Haridas S."/>
            <person name="Hughes K."/>
            <person name="Justo A."/>
            <person name="Karasinski D."/>
            <person name="Kautmanova I."/>
            <person name="Kiss B."/>
            <person name="Kocsube S."/>
            <person name="Kotiranta H."/>
            <person name="LaButti K.M."/>
            <person name="Lechner B.E."/>
            <person name="Liimatainen K."/>
            <person name="Lipzen A."/>
            <person name="Lukacs Z."/>
            <person name="Mihaltcheva S."/>
            <person name="Morgado L.N."/>
            <person name="Niskanen T."/>
            <person name="Noordeloos M.E."/>
            <person name="Ohm R.A."/>
            <person name="Ortiz-Santana B."/>
            <person name="Ovrebo C."/>
            <person name="Racz N."/>
            <person name="Riley R."/>
            <person name="Savchenko A."/>
            <person name="Shiryaev A."/>
            <person name="Soop K."/>
            <person name="Spirin V."/>
            <person name="Szebenyi C."/>
            <person name="Tomsovsky M."/>
            <person name="Tulloss R.E."/>
            <person name="Uehling J."/>
            <person name="Grigoriev I.V."/>
            <person name="Vagvolgyi C."/>
            <person name="Papp T."/>
            <person name="Martin F.M."/>
            <person name="Miettinen O."/>
            <person name="Hibbett D.S."/>
            <person name="Nagy L.G."/>
        </authorList>
    </citation>
    <scope>NUCLEOTIDE SEQUENCE [LARGE SCALE GENOMIC DNA]</scope>
    <source>
        <strain evidence="1 2">NL-1719</strain>
    </source>
</reference>
<evidence type="ECO:0000313" key="2">
    <source>
        <dbReference type="Proteomes" id="UP000308600"/>
    </source>
</evidence>
<protein>
    <submittedName>
        <fullName evidence="1">Uncharacterized protein</fullName>
    </submittedName>
</protein>
<organism evidence="1 2">
    <name type="scientific">Pluteus cervinus</name>
    <dbReference type="NCBI Taxonomy" id="181527"/>
    <lineage>
        <taxon>Eukaryota</taxon>
        <taxon>Fungi</taxon>
        <taxon>Dikarya</taxon>
        <taxon>Basidiomycota</taxon>
        <taxon>Agaricomycotina</taxon>
        <taxon>Agaricomycetes</taxon>
        <taxon>Agaricomycetidae</taxon>
        <taxon>Agaricales</taxon>
        <taxon>Pluteineae</taxon>
        <taxon>Pluteaceae</taxon>
        <taxon>Pluteus</taxon>
    </lineage>
</organism>
<dbReference type="Proteomes" id="UP000308600">
    <property type="component" value="Unassembled WGS sequence"/>
</dbReference>
<sequence length="342" mass="37665">MPPAISLRTWKAIASGTHFLSIFATICRLFRRYRQQRLWWDDYLVVVPVFSSLCLLSAAFLHGEPGPDFLAEDAIEIFWITRICFPIEVWTARISLALSFARLLPRRTWWRTILEIIVILFVVIGIALVLLGVWMCSVDSSWRHSPGGQCVSRGVVGVFSLSTDVVADVGLIVIPLILIQESDLPQGQLRLLRGIFCSSFFSSLAAIPFTVYVCQAEQVQEADLIISLVADVQAATTLFVSNLSVTITHVYCIWKRGNTSPSVLADTLPSAPDYPLASSDFSDASTIESTSTFSRTPRTRPRNTTPSSRIGNTSGSEESTPPKTESAGTTARPAIDTSDLFD</sequence>
<proteinExistence type="predicted"/>